<accession>A0A3S5A290</accession>
<proteinExistence type="predicted"/>
<evidence type="ECO:0000313" key="1">
    <source>
        <dbReference type="EMBL" id="VEL09972.1"/>
    </source>
</evidence>
<keyword evidence="2" id="KW-1185">Reference proteome</keyword>
<reference evidence="1" key="1">
    <citation type="submission" date="2018-11" db="EMBL/GenBank/DDBJ databases">
        <authorList>
            <consortium name="Pathogen Informatics"/>
        </authorList>
    </citation>
    <scope>NUCLEOTIDE SEQUENCE</scope>
</reference>
<comment type="caution">
    <text evidence="1">The sequence shown here is derived from an EMBL/GenBank/DDBJ whole genome shotgun (WGS) entry which is preliminary data.</text>
</comment>
<dbReference type="AlphaFoldDB" id="A0A3S5A290"/>
<organism evidence="1 2">
    <name type="scientific">Protopolystoma xenopodis</name>
    <dbReference type="NCBI Taxonomy" id="117903"/>
    <lineage>
        <taxon>Eukaryota</taxon>
        <taxon>Metazoa</taxon>
        <taxon>Spiralia</taxon>
        <taxon>Lophotrochozoa</taxon>
        <taxon>Platyhelminthes</taxon>
        <taxon>Monogenea</taxon>
        <taxon>Polyopisthocotylea</taxon>
        <taxon>Polystomatidea</taxon>
        <taxon>Polystomatidae</taxon>
        <taxon>Protopolystoma</taxon>
    </lineage>
</organism>
<sequence length="140" mass="15849">MYQLRVLSPGTTLLSQLFQSIGRHVRRTTNDPSGLLKRTSMPVGFLIALVSLLVRQSESSSLHRQLCCWGECCGASTSAQRLLSIRKQRDPDELIFKYNTALLPDDNRLGVNRRSRNGRLKSNLRTPQNSLEYAETLRFG</sequence>
<dbReference type="EMBL" id="CAAALY010007711">
    <property type="protein sequence ID" value="VEL09972.1"/>
    <property type="molecule type" value="Genomic_DNA"/>
</dbReference>
<name>A0A3S5A290_9PLAT</name>
<evidence type="ECO:0000313" key="2">
    <source>
        <dbReference type="Proteomes" id="UP000784294"/>
    </source>
</evidence>
<dbReference type="Proteomes" id="UP000784294">
    <property type="component" value="Unassembled WGS sequence"/>
</dbReference>
<gene>
    <name evidence="1" type="ORF">PXEA_LOCUS3412</name>
</gene>
<protein>
    <submittedName>
        <fullName evidence="1">Uncharacterized protein</fullName>
    </submittedName>
</protein>